<evidence type="ECO:0000313" key="2">
    <source>
        <dbReference type="Proteomes" id="UP000694888"/>
    </source>
</evidence>
<reference evidence="3" key="1">
    <citation type="submission" date="2025-08" db="UniProtKB">
        <authorList>
            <consortium name="RefSeq"/>
        </authorList>
    </citation>
    <scope>IDENTIFICATION</scope>
</reference>
<protein>
    <submittedName>
        <fullName evidence="3">Uncharacterized protein LOC106012510</fullName>
    </submittedName>
</protein>
<organism evidence="2 3">
    <name type="scientific">Aplysia californica</name>
    <name type="common">California sea hare</name>
    <dbReference type="NCBI Taxonomy" id="6500"/>
    <lineage>
        <taxon>Eukaryota</taxon>
        <taxon>Metazoa</taxon>
        <taxon>Spiralia</taxon>
        <taxon>Lophotrochozoa</taxon>
        <taxon>Mollusca</taxon>
        <taxon>Gastropoda</taxon>
        <taxon>Heterobranchia</taxon>
        <taxon>Euthyneura</taxon>
        <taxon>Tectipleura</taxon>
        <taxon>Aplysiida</taxon>
        <taxon>Aplysioidea</taxon>
        <taxon>Aplysiidae</taxon>
        <taxon>Aplysia</taxon>
    </lineage>
</organism>
<feature type="region of interest" description="Disordered" evidence="1">
    <location>
        <begin position="108"/>
        <end position="184"/>
    </location>
</feature>
<gene>
    <name evidence="3" type="primary">LOC106012510</name>
</gene>
<proteinExistence type="predicted"/>
<evidence type="ECO:0000313" key="3">
    <source>
        <dbReference type="RefSeq" id="XP_012941093.1"/>
    </source>
</evidence>
<dbReference type="GeneID" id="106012510"/>
<dbReference type="RefSeq" id="XP_012941093.1">
    <property type="nucleotide sequence ID" value="XM_013085639.2"/>
</dbReference>
<accession>A0ABM1A5A0</accession>
<feature type="compositionally biased region" description="Polar residues" evidence="1">
    <location>
        <begin position="120"/>
        <end position="133"/>
    </location>
</feature>
<dbReference type="Proteomes" id="UP000694888">
    <property type="component" value="Unplaced"/>
</dbReference>
<evidence type="ECO:0000256" key="1">
    <source>
        <dbReference type="SAM" id="MobiDB-lite"/>
    </source>
</evidence>
<name>A0ABM1A5A0_APLCA</name>
<keyword evidence="2" id="KW-1185">Reference proteome</keyword>
<sequence length="184" mass="19173">MPSDLGGASQDDDSVLQSTDSDVFLTDTAAENMACLNYVNVAIEEGMGAAAAPTIPTSSAAMPPLDAVLPPTHEVVAGPATNCAYLAFEPPRAARGNRQANYIVIDHQNPGQEGVGAPASLSNQSPTSPTSGVSLPESPSKKRESYAMIDFNRTAALSNATRPVTMEEEGGRKTRHNSTISDMP</sequence>